<dbReference type="RefSeq" id="WP_099643790.1">
    <property type="nucleotide sequence ID" value="NZ_NKHF01000100.1"/>
</dbReference>
<dbReference type="InterPro" id="IPR011978">
    <property type="entry name" value="YgfB-like"/>
</dbReference>
<gene>
    <name evidence="1" type="ORF">CEX98_20130</name>
</gene>
<dbReference type="EMBL" id="NKHF01000100">
    <property type="protein sequence ID" value="PCK29981.1"/>
    <property type="molecule type" value="Genomic_DNA"/>
</dbReference>
<organism evidence="1 2">
    <name type="scientific">Pseudoalteromonas piscicida</name>
    <dbReference type="NCBI Taxonomy" id="43662"/>
    <lineage>
        <taxon>Bacteria</taxon>
        <taxon>Pseudomonadati</taxon>
        <taxon>Pseudomonadota</taxon>
        <taxon>Gammaproteobacteria</taxon>
        <taxon>Alteromonadales</taxon>
        <taxon>Pseudoalteromonadaceae</taxon>
        <taxon>Pseudoalteromonas</taxon>
    </lineage>
</organism>
<dbReference type="Pfam" id="PF03695">
    <property type="entry name" value="UPF0149"/>
    <property type="match status" value="1"/>
</dbReference>
<protein>
    <recommendedName>
        <fullName evidence="3">YecA family protein</fullName>
    </recommendedName>
</protein>
<evidence type="ECO:0000313" key="1">
    <source>
        <dbReference type="EMBL" id="PCK29981.1"/>
    </source>
</evidence>
<sequence length="189" mass="21394">MQDFSFTAAHQQCLEQYFSERKLSIDIAFLQGYLFATCIDPNGIEVEKWLKTLTNADPQLDERVAFALMALHHEISEQVYETGFQLPWHSETPLLQKINWAEGFLMAATPFYEQLMSSPLSEEIKQALQMSTEQLGLFALGEQQLTIYCDKIGQSFAEFQTTQAQLANEFAASYAELVEVAAVNSGLFE</sequence>
<reference evidence="2" key="1">
    <citation type="journal article" date="2019" name="Genome Announc.">
        <title>Draft Genome Sequence of Pseudoalteromonas piscicida Strain 36Y ROTHPW, an Hypersaline Seawater Isolate from the South Coast of Sonora, Mexico.</title>
        <authorList>
            <person name="Sanchez-Diaz R."/>
            <person name="Molina-Garza Z.J."/>
            <person name="Cruz-Suarez L.E."/>
            <person name="Selvin J."/>
            <person name="Kiran G.S."/>
            <person name="Ibarra-Gamez J.C."/>
            <person name="Gomez-Gil B."/>
            <person name="Galaviz-Silva L."/>
        </authorList>
    </citation>
    <scope>NUCLEOTIDE SEQUENCE [LARGE SCALE GENOMIC DNA]</scope>
    <source>
        <strain evidence="2">36Y_RITHPW</strain>
    </source>
</reference>
<dbReference type="InterPro" id="IPR036255">
    <property type="entry name" value="YgfB-like_sf"/>
</dbReference>
<name>A0A2A5JL60_PSEO7</name>
<proteinExistence type="predicted"/>
<keyword evidence="2" id="KW-1185">Reference proteome</keyword>
<evidence type="ECO:0008006" key="3">
    <source>
        <dbReference type="Google" id="ProtNLM"/>
    </source>
</evidence>
<evidence type="ECO:0000313" key="2">
    <source>
        <dbReference type="Proteomes" id="UP000228621"/>
    </source>
</evidence>
<dbReference type="SUPFAM" id="SSF101327">
    <property type="entry name" value="YgfB-like"/>
    <property type="match status" value="1"/>
</dbReference>
<accession>A0A2A5JL60</accession>
<dbReference type="AlphaFoldDB" id="A0A2A5JL60"/>
<dbReference type="OrthoDB" id="570299at2"/>
<dbReference type="Proteomes" id="UP000228621">
    <property type="component" value="Unassembled WGS sequence"/>
</dbReference>
<comment type="caution">
    <text evidence="1">The sequence shown here is derived from an EMBL/GenBank/DDBJ whole genome shotgun (WGS) entry which is preliminary data.</text>
</comment>